<accession>A0A9N9AAK6</accession>
<keyword evidence="3" id="KW-1185">Reference proteome</keyword>
<protein>
    <submittedName>
        <fullName evidence="2">20401_t:CDS:1</fullName>
    </submittedName>
</protein>
<dbReference type="Proteomes" id="UP000789405">
    <property type="component" value="Unassembled WGS sequence"/>
</dbReference>
<feature type="compositionally biased region" description="Low complexity" evidence="1">
    <location>
        <begin position="119"/>
        <end position="131"/>
    </location>
</feature>
<sequence length="297" mass="34080">SFTSSNLKAHDKKYRYMSYKVEKHETEEVYLSCLEMTAQGLIFNYDLPDPIQKKERPKNDDKKLEGKDDTYLACHLQSSKMNNSKGMFKIGYYYDTKNNTEKGYENNIYPDSTEDRKPNNNAEMNANNNEVGENKIEYNGEPSSSKVDNNMTTVKEESKVYDIRCYYNNRNKIEGNNDHETYLACSGNHGEADKDTSSNEAYENDNSVKLKRNTRIREKAKIFVSKVKNALKESEVKTQIINITNEFLKVASTKVNDKGLTKKTKQAVEDLTKRKPKCAIVLTIFLVAPLNASSEPY</sequence>
<comment type="caution">
    <text evidence="2">The sequence shown here is derived from an EMBL/GenBank/DDBJ whole genome shotgun (WGS) entry which is preliminary data.</text>
</comment>
<dbReference type="EMBL" id="CAJVPY010001532">
    <property type="protein sequence ID" value="CAG8525873.1"/>
    <property type="molecule type" value="Genomic_DNA"/>
</dbReference>
<reference evidence="2" key="1">
    <citation type="submission" date="2021-06" db="EMBL/GenBank/DDBJ databases">
        <authorList>
            <person name="Kallberg Y."/>
            <person name="Tangrot J."/>
            <person name="Rosling A."/>
        </authorList>
    </citation>
    <scope>NUCLEOTIDE SEQUENCE</scope>
    <source>
        <strain evidence="2">MA453B</strain>
    </source>
</reference>
<name>A0A9N9AAK6_9GLOM</name>
<evidence type="ECO:0000313" key="3">
    <source>
        <dbReference type="Proteomes" id="UP000789405"/>
    </source>
</evidence>
<gene>
    <name evidence="2" type="ORF">DERYTH_LOCUS4103</name>
</gene>
<dbReference type="OrthoDB" id="10632689at2759"/>
<proteinExistence type="predicted"/>
<dbReference type="AlphaFoldDB" id="A0A9N9AAK6"/>
<feature type="region of interest" description="Disordered" evidence="1">
    <location>
        <begin position="110"/>
        <end position="149"/>
    </location>
</feature>
<evidence type="ECO:0000313" key="2">
    <source>
        <dbReference type="EMBL" id="CAG8525873.1"/>
    </source>
</evidence>
<feature type="non-terminal residue" evidence="2">
    <location>
        <position position="1"/>
    </location>
</feature>
<organism evidence="2 3">
    <name type="scientific">Dentiscutata erythropus</name>
    <dbReference type="NCBI Taxonomy" id="1348616"/>
    <lineage>
        <taxon>Eukaryota</taxon>
        <taxon>Fungi</taxon>
        <taxon>Fungi incertae sedis</taxon>
        <taxon>Mucoromycota</taxon>
        <taxon>Glomeromycotina</taxon>
        <taxon>Glomeromycetes</taxon>
        <taxon>Diversisporales</taxon>
        <taxon>Gigasporaceae</taxon>
        <taxon>Dentiscutata</taxon>
    </lineage>
</organism>
<evidence type="ECO:0000256" key="1">
    <source>
        <dbReference type="SAM" id="MobiDB-lite"/>
    </source>
</evidence>